<dbReference type="GO" id="GO:0005737">
    <property type="term" value="C:cytoplasm"/>
    <property type="evidence" value="ECO:0007669"/>
    <property type="project" value="TreeGrafter"/>
</dbReference>
<dbReference type="NCBIfam" id="NF001684">
    <property type="entry name" value="PRK00443.1-4"/>
    <property type="match status" value="1"/>
</dbReference>
<dbReference type="FunFam" id="3.40.50.1360:FF:000003">
    <property type="entry name" value="Glucosamine-6-phosphate deaminase"/>
    <property type="match status" value="1"/>
</dbReference>
<dbReference type="GO" id="GO:0006046">
    <property type="term" value="P:N-acetylglucosamine catabolic process"/>
    <property type="evidence" value="ECO:0007669"/>
    <property type="project" value="UniProtKB-UniRule"/>
</dbReference>
<dbReference type="NCBIfam" id="TIGR00502">
    <property type="entry name" value="nagB"/>
    <property type="match status" value="1"/>
</dbReference>
<comment type="caution">
    <text evidence="6">The sequence shown here is derived from an EMBL/GenBank/DDBJ whole genome shotgun (WGS) entry which is preliminary data.</text>
</comment>
<dbReference type="InterPro" id="IPR004547">
    <property type="entry name" value="Glucosamine6P_isomerase"/>
</dbReference>
<proteinExistence type="inferred from homology"/>
<dbReference type="Pfam" id="PF01182">
    <property type="entry name" value="Glucosamine_iso"/>
    <property type="match status" value="1"/>
</dbReference>
<dbReference type="GO" id="GO:0005975">
    <property type="term" value="P:carbohydrate metabolic process"/>
    <property type="evidence" value="ECO:0007669"/>
    <property type="project" value="InterPro"/>
</dbReference>
<dbReference type="Proteomes" id="UP000229703">
    <property type="component" value="Unassembled WGS sequence"/>
</dbReference>
<feature type="active site" description="Proton acceptor; for ring-opening step" evidence="4">
    <location>
        <position position="139"/>
    </location>
</feature>
<organism evidence="6 7">
    <name type="scientific">bacterium (Candidatus Ratteibacteria) CG_4_10_14_3_um_filter_41_18</name>
    <dbReference type="NCBI Taxonomy" id="2014287"/>
    <lineage>
        <taxon>Bacteria</taxon>
        <taxon>Candidatus Ratteibacteria</taxon>
    </lineage>
</organism>
<keyword evidence="4" id="KW-0021">Allosteric enzyme</keyword>
<feature type="domain" description="Glucosamine/galactosamine-6-phosphate isomerase" evidence="5">
    <location>
        <begin position="10"/>
        <end position="227"/>
    </location>
</feature>
<feature type="site" description="Part of the allosteric site" evidence="4">
    <location>
        <position position="147"/>
    </location>
</feature>
<feature type="active site" description="For ring-opening step" evidence="4">
    <location>
        <position position="137"/>
    </location>
</feature>
<keyword evidence="2 4" id="KW-0378">Hydrolase</keyword>
<gene>
    <name evidence="4 6" type="primary">nagB</name>
    <name evidence="6" type="ORF">COZ37_00355</name>
</gene>
<evidence type="ECO:0000313" key="7">
    <source>
        <dbReference type="Proteomes" id="UP000229703"/>
    </source>
</evidence>
<comment type="catalytic activity">
    <reaction evidence="1 4">
        <text>alpha-D-glucosamine 6-phosphate + H2O = beta-D-fructose 6-phosphate + NH4(+)</text>
        <dbReference type="Rhea" id="RHEA:12172"/>
        <dbReference type="ChEBI" id="CHEBI:15377"/>
        <dbReference type="ChEBI" id="CHEBI:28938"/>
        <dbReference type="ChEBI" id="CHEBI:57634"/>
        <dbReference type="ChEBI" id="CHEBI:75989"/>
        <dbReference type="EC" id="3.5.99.6"/>
    </reaction>
</comment>
<dbReference type="Gene3D" id="3.40.50.1360">
    <property type="match status" value="1"/>
</dbReference>
<feature type="site" description="Part of the allosteric site" evidence="4">
    <location>
        <position position="156"/>
    </location>
</feature>
<comment type="function">
    <text evidence="4">Catalyzes the reversible isomerization-deamination of glucosamine 6-phosphate (GlcN6P) to form fructose 6-phosphate (Fru6P) and ammonium ion.</text>
</comment>
<feature type="site" description="Part of the allosteric site" evidence="4">
    <location>
        <position position="157"/>
    </location>
</feature>
<evidence type="ECO:0000256" key="3">
    <source>
        <dbReference type="ARBA" id="ARBA00023277"/>
    </source>
</evidence>
<evidence type="ECO:0000256" key="4">
    <source>
        <dbReference type="HAMAP-Rule" id="MF_01241"/>
    </source>
</evidence>
<accession>A0A2M7M592</accession>
<name>A0A2M7M592_9BACT</name>
<dbReference type="PANTHER" id="PTHR11280">
    <property type="entry name" value="GLUCOSAMINE-6-PHOSPHATE ISOMERASE"/>
    <property type="match status" value="1"/>
</dbReference>
<comment type="caution">
    <text evidence="4">Lacks conserved residue(s) required for the propagation of feature annotation.</text>
</comment>
<dbReference type="GO" id="GO:0006043">
    <property type="term" value="P:glucosamine catabolic process"/>
    <property type="evidence" value="ECO:0007669"/>
    <property type="project" value="TreeGrafter"/>
</dbReference>
<dbReference type="InterPro" id="IPR006148">
    <property type="entry name" value="Glc/Gal-6P_isomerase"/>
</dbReference>
<feature type="active site" description="Proton acceptor; for enolization step" evidence="4">
    <location>
        <position position="68"/>
    </location>
</feature>
<sequence>MEIYIKKNYEEMSRKAAEIVAEEMRKRKNHFVLGLATGSTPIGLYKELIRMHQEEGLDFSRVITFNLDEYCGLSPDHEQSYHYFMFENFFKHINIDKKNIHIPDGMARDLDAHCREYEKMIADNRGIDLQVLGIGGDGHIAFNEPGSSLSSRTRVKTLTQQTVEDNSRFFKTIEEVPKYAITMGIGTIMEAKICLLLVNGAKKAEVFAKAVEGPMTTEVTASMLQTHPRTIAVVDEEAAAKLKRKDYYKHVEKMAGLLKKRVNEKGKNG</sequence>
<dbReference type="GO" id="GO:0004342">
    <property type="term" value="F:glucosamine-6-phosphate deaminase activity"/>
    <property type="evidence" value="ECO:0007669"/>
    <property type="project" value="UniProtKB-UniRule"/>
</dbReference>
<dbReference type="SUPFAM" id="SSF100950">
    <property type="entry name" value="NagB/RpiA/CoA transferase-like"/>
    <property type="match status" value="1"/>
</dbReference>
<keyword evidence="3 4" id="KW-0119">Carbohydrate metabolism</keyword>
<evidence type="ECO:0000259" key="5">
    <source>
        <dbReference type="Pfam" id="PF01182"/>
    </source>
</evidence>
<dbReference type="AlphaFoldDB" id="A0A2M7M592"/>
<comment type="activity regulation">
    <text evidence="4">Allosterically activated by N-acetylglucosamine 6-phosphate (GlcNAc6P).</text>
</comment>
<reference evidence="7" key="1">
    <citation type="submission" date="2017-09" db="EMBL/GenBank/DDBJ databases">
        <title>Depth-based differentiation of microbial function through sediment-hosted aquifers and enrichment of novel symbionts in the deep terrestrial subsurface.</title>
        <authorList>
            <person name="Probst A.J."/>
            <person name="Ladd B."/>
            <person name="Jarett J.K."/>
            <person name="Geller-Mcgrath D.E."/>
            <person name="Sieber C.M.K."/>
            <person name="Emerson J.B."/>
            <person name="Anantharaman K."/>
            <person name="Thomas B.C."/>
            <person name="Malmstrom R."/>
            <person name="Stieglmeier M."/>
            <person name="Klingl A."/>
            <person name="Woyke T."/>
            <person name="Ryan C.M."/>
            <person name="Banfield J.F."/>
        </authorList>
    </citation>
    <scope>NUCLEOTIDE SEQUENCE [LARGE SCALE GENOMIC DNA]</scope>
</reference>
<dbReference type="GO" id="GO:0019262">
    <property type="term" value="P:N-acetylneuraminate catabolic process"/>
    <property type="evidence" value="ECO:0007669"/>
    <property type="project" value="UniProtKB-UniRule"/>
</dbReference>
<dbReference type="EC" id="3.5.99.6" evidence="4"/>
<feature type="active site" description="For ring-opening step" evidence="4">
    <location>
        <position position="144"/>
    </location>
</feature>
<comment type="pathway">
    <text evidence="4">Amino-sugar metabolism; N-acetylneuraminate degradation; D-fructose 6-phosphate from N-acetylneuraminate: step 5/5.</text>
</comment>
<comment type="similarity">
    <text evidence="4">Belongs to the glucosamine/galactosamine-6-phosphate isomerase family. NagB subfamily.</text>
</comment>
<evidence type="ECO:0000313" key="6">
    <source>
        <dbReference type="EMBL" id="PIX77876.1"/>
    </source>
</evidence>
<evidence type="ECO:0000256" key="1">
    <source>
        <dbReference type="ARBA" id="ARBA00000644"/>
    </source>
</evidence>
<feature type="site" description="Part of the allosteric site" evidence="4">
    <location>
        <position position="154"/>
    </location>
</feature>
<dbReference type="HAMAP" id="MF_01241">
    <property type="entry name" value="GlcN6P_deamin"/>
    <property type="match status" value="1"/>
</dbReference>
<dbReference type="PANTHER" id="PTHR11280:SF5">
    <property type="entry name" value="GLUCOSAMINE-6-PHOSPHATE ISOMERASE"/>
    <property type="match status" value="1"/>
</dbReference>
<dbReference type="EMBL" id="PFJK01000015">
    <property type="protein sequence ID" value="PIX77876.1"/>
    <property type="molecule type" value="Genomic_DNA"/>
</dbReference>
<dbReference type="GO" id="GO:0042802">
    <property type="term" value="F:identical protein binding"/>
    <property type="evidence" value="ECO:0007669"/>
    <property type="project" value="TreeGrafter"/>
</dbReference>
<dbReference type="CDD" id="cd01399">
    <property type="entry name" value="GlcN6P_deaminase"/>
    <property type="match status" value="1"/>
</dbReference>
<dbReference type="InterPro" id="IPR037171">
    <property type="entry name" value="NagB/RpiA_transferase-like"/>
</dbReference>
<protein>
    <recommendedName>
        <fullName evidence="4">Glucosamine-6-phosphate deaminase</fullName>
        <ecNumber evidence="4">3.5.99.6</ecNumber>
    </recommendedName>
    <alternativeName>
        <fullName evidence="4">GlcN6P deaminase</fullName>
        <shortName evidence="4">GNPDA</shortName>
    </alternativeName>
    <alternativeName>
        <fullName evidence="4">Glucosamine-6-phosphate isomerase</fullName>
    </alternativeName>
</protein>
<evidence type="ECO:0000256" key="2">
    <source>
        <dbReference type="ARBA" id="ARBA00022801"/>
    </source>
</evidence>
<dbReference type="UniPathway" id="UPA00629">
    <property type="reaction ID" value="UER00684"/>
</dbReference>